<dbReference type="Gene3D" id="3.20.20.80">
    <property type="entry name" value="Glycosidases"/>
    <property type="match status" value="1"/>
</dbReference>
<dbReference type="AlphaFoldDB" id="A0A4S4BPF8"/>
<dbReference type="EMBL" id="SSOB01000023">
    <property type="protein sequence ID" value="THF76750.1"/>
    <property type="molecule type" value="Genomic_DNA"/>
</dbReference>
<comment type="caution">
    <text evidence="3">The sequence shown here is derived from an EMBL/GenBank/DDBJ whole genome shotgun (WGS) entry which is preliminary data.</text>
</comment>
<accession>A0A4S4BPF8</accession>
<evidence type="ECO:0000259" key="2">
    <source>
        <dbReference type="Pfam" id="PF13204"/>
    </source>
</evidence>
<feature type="domain" description="Putative collagen-binding" evidence="1">
    <location>
        <begin position="332"/>
        <end position="421"/>
    </location>
</feature>
<dbReference type="Pfam" id="PF12904">
    <property type="entry name" value="Collagen_bind_2"/>
    <property type="match status" value="1"/>
</dbReference>
<proteinExistence type="predicted"/>
<feature type="domain" description="Apiosidase-like catalytic" evidence="2">
    <location>
        <begin position="2"/>
        <end position="329"/>
    </location>
</feature>
<organism evidence="3 4">
    <name type="scientific">Cohnella fermenti</name>
    <dbReference type="NCBI Taxonomy" id="2565925"/>
    <lineage>
        <taxon>Bacteria</taxon>
        <taxon>Bacillati</taxon>
        <taxon>Bacillota</taxon>
        <taxon>Bacilli</taxon>
        <taxon>Bacillales</taxon>
        <taxon>Paenibacillaceae</taxon>
        <taxon>Cohnella</taxon>
    </lineage>
</organism>
<dbReference type="PANTHER" id="PTHR37836">
    <property type="entry name" value="LMO1036 PROTEIN"/>
    <property type="match status" value="1"/>
</dbReference>
<dbReference type="PANTHER" id="PTHR37836:SF3">
    <property type="entry name" value="ENDOGLUCANASE"/>
    <property type="match status" value="1"/>
</dbReference>
<reference evidence="3 4" key="1">
    <citation type="submission" date="2019-04" db="EMBL/GenBank/DDBJ databases">
        <title>Cohnella sp. nov. isolated from preserved vegetables.</title>
        <authorList>
            <person name="Lin S.-Y."/>
            <person name="Hung M.-H."/>
            <person name="Young C.-C."/>
        </authorList>
    </citation>
    <scope>NUCLEOTIDE SEQUENCE [LARGE SCALE GENOMIC DNA]</scope>
    <source>
        <strain evidence="3 4">CC-MHH1044</strain>
    </source>
</reference>
<dbReference type="Proteomes" id="UP000310636">
    <property type="component" value="Unassembled WGS sequence"/>
</dbReference>
<evidence type="ECO:0000259" key="1">
    <source>
        <dbReference type="Pfam" id="PF12904"/>
    </source>
</evidence>
<name>A0A4S4BPF8_9BACL</name>
<dbReference type="InterPro" id="IPR017853">
    <property type="entry name" value="GH"/>
</dbReference>
<keyword evidence="4" id="KW-1185">Reference proteome</keyword>
<dbReference type="Pfam" id="PF13204">
    <property type="entry name" value="Apiosidase"/>
    <property type="match status" value="1"/>
</dbReference>
<dbReference type="SUPFAM" id="SSF51445">
    <property type="entry name" value="(Trans)glycosidases"/>
    <property type="match status" value="1"/>
</dbReference>
<evidence type="ECO:0000313" key="4">
    <source>
        <dbReference type="Proteomes" id="UP000310636"/>
    </source>
</evidence>
<dbReference type="InterPro" id="IPR024749">
    <property type="entry name" value="Collagen-bd_put"/>
</dbReference>
<dbReference type="OrthoDB" id="59486at2"/>
<sequence length="423" mass="48019">MSENRRFLVYEDESPFFWLGDTAWELFHRLSREDAELYLTTRAAQGFTVVQAVALAELDGLTKGNAYDKLPLTQSAGRYDCTRPDVRSDYNYWDHVDFVVDRAEELGIYIAFLPTWGDKFNRAWGTGPEIFDPANAELYGRWLGERYKERANILWVLGGDRPLVKQNHFEVIAAMAAGLKEGDGGRHLITFHPDGEQSSSLHVHDQPWLDFNMIQSSHGLADRDNYKMVAKDYALEPVKPTLDAEPCYEDHPRGFNAVNGYFDEADVRRVAYYAVFAGAFGHTYGHHAVWSMTTEPSSYFINDWKSALQKPGAAQMKHLRALMESRPFLDRVPDQTLLNENHEGANYAVATRGESYAYCYSPNGLTLKVALEKIQGEEFEASWFDPRTGEFHPVGTYPNRGEQAFTPPSSGRGNDWVLVLDSK</sequence>
<protein>
    <submittedName>
        <fullName evidence="3">DUF4038 domain-containing protein</fullName>
    </submittedName>
</protein>
<evidence type="ECO:0000313" key="3">
    <source>
        <dbReference type="EMBL" id="THF76750.1"/>
    </source>
</evidence>
<dbReference type="InterPro" id="IPR025277">
    <property type="entry name" value="Apiosidase-like_cat_dom"/>
</dbReference>
<gene>
    <name evidence="3" type="ORF">E6C55_18050</name>
</gene>